<feature type="transmembrane region" description="Helical" evidence="11">
    <location>
        <begin position="240"/>
        <end position="261"/>
    </location>
</feature>
<dbReference type="EMBL" id="MAAO01000002">
    <property type="protein sequence ID" value="OUR99954.1"/>
    <property type="molecule type" value="Genomic_DNA"/>
</dbReference>
<keyword evidence="4" id="KW-0963">Cytoplasm</keyword>
<dbReference type="GO" id="GO:0046872">
    <property type="term" value="F:metal ion binding"/>
    <property type="evidence" value="ECO:0007669"/>
    <property type="project" value="UniProtKB-KW"/>
</dbReference>
<dbReference type="GO" id="GO:0005856">
    <property type="term" value="C:cytoskeleton"/>
    <property type="evidence" value="ECO:0007669"/>
    <property type="project" value="UniProtKB-SubCell"/>
</dbReference>
<organism evidence="13 14">
    <name type="scientific">Halobacteriovorax marinus</name>
    <dbReference type="NCBI Taxonomy" id="97084"/>
    <lineage>
        <taxon>Bacteria</taxon>
        <taxon>Pseudomonadati</taxon>
        <taxon>Bdellovibrionota</taxon>
        <taxon>Bacteriovoracia</taxon>
        <taxon>Bacteriovoracales</taxon>
        <taxon>Halobacteriovoraceae</taxon>
        <taxon>Halobacteriovorax</taxon>
    </lineage>
</organism>
<name>A0A1Y5FID9_9BACT</name>
<evidence type="ECO:0000256" key="11">
    <source>
        <dbReference type="SAM" id="Phobius"/>
    </source>
</evidence>
<proteinExistence type="predicted"/>
<keyword evidence="7 11" id="KW-0472">Membrane</keyword>
<keyword evidence="6" id="KW-0479">Metal-binding</keyword>
<feature type="domain" description="DM10" evidence="12">
    <location>
        <begin position="1"/>
        <end position="51"/>
    </location>
</feature>
<dbReference type="InterPro" id="IPR029052">
    <property type="entry name" value="Metallo-depent_PP-like"/>
</dbReference>
<accession>A0A1Y5FID9</accession>
<keyword evidence="11" id="KW-0812">Transmembrane</keyword>
<dbReference type="InterPro" id="IPR043461">
    <property type="entry name" value="LpxH-like"/>
</dbReference>
<evidence type="ECO:0000313" key="14">
    <source>
        <dbReference type="Proteomes" id="UP000196531"/>
    </source>
</evidence>
<dbReference type="PANTHER" id="PTHR34990">
    <property type="entry name" value="UDP-2,3-DIACYLGLUCOSAMINE HYDROLASE-RELATED"/>
    <property type="match status" value="1"/>
</dbReference>
<keyword evidence="10" id="KW-0966">Cell projection</keyword>
<comment type="caution">
    <text evidence="13">The sequence shown here is derived from an EMBL/GenBank/DDBJ whole genome shotgun (WGS) entry which is preliminary data.</text>
</comment>
<dbReference type="AlphaFoldDB" id="A0A1Y5FID9"/>
<evidence type="ECO:0000256" key="1">
    <source>
        <dbReference type="ARBA" id="ARBA00004138"/>
    </source>
</evidence>
<keyword evidence="8" id="KW-0464">Manganese</keyword>
<dbReference type="PANTHER" id="PTHR34990:SF2">
    <property type="entry name" value="BLL8164 PROTEIN"/>
    <property type="match status" value="1"/>
</dbReference>
<dbReference type="InterPro" id="IPR004843">
    <property type="entry name" value="Calcineurin-like_PHP"/>
</dbReference>
<sequence length="377" mass="44393">MRFLRKNKASKSILVISDIHLGAGVLVNGKRNYLEDFHFDKELVDFLDYYSTGDYHNKEVELIINGDLFDLLAVPFVNFFDDEFWSEDAALCKLDMIIKAHPEVLEALNRFVSVKNKKLVYIIGNHDAEFVFESLRQRFYSLFDEKIKSRVEVVLNNNGEYSPVGGVVLKHGHEYELAHHFHPEDSIVESDEGKKYFLPPWGSYFVTRVINKFKEERDHVNAVRPIKKFLINGFIYDTFFTLRFLFSVVFYFIMVRSIYLFKQEKSFKKMIKHCMSELELFKDYETMTQDFFKECPEVQCLIVGHTHDPSIRSFSDGKIFINTGTWTRMFHLDFGKNSYGEQLSFAQVDVIDEEKKSYDINLNVWKGRSNLPFEEFS</sequence>
<keyword evidence="3" id="KW-1003">Cell membrane</keyword>
<dbReference type="GO" id="GO:0009245">
    <property type="term" value="P:lipid A biosynthetic process"/>
    <property type="evidence" value="ECO:0007669"/>
    <property type="project" value="TreeGrafter"/>
</dbReference>
<dbReference type="GO" id="GO:0016020">
    <property type="term" value="C:membrane"/>
    <property type="evidence" value="ECO:0007669"/>
    <property type="project" value="GOC"/>
</dbReference>
<dbReference type="PROSITE" id="PS51336">
    <property type="entry name" value="DM10"/>
    <property type="match status" value="1"/>
</dbReference>
<evidence type="ECO:0000256" key="5">
    <source>
        <dbReference type="ARBA" id="ARBA00022519"/>
    </source>
</evidence>
<keyword evidence="5" id="KW-0997">Cell inner membrane</keyword>
<evidence type="ECO:0000256" key="2">
    <source>
        <dbReference type="ARBA" id="ARBA00004245"/>
    </source>
</evidence>
<dbReference type="Gene3D" id="3.60.21.10">
    <property type="match status" value="1"/>
</dbReference>
<evidence type="ECO:0000256" key="10">
    <source>
        <dbReference type="ARBA" id="ARBA00023273"/>
    </source>
</evidence>
<keyword evidence="9" id="KW-0206">Cytoskeleton</keyword>
<evidence type="ECO:0000259" key="12">
    <source>
        <dbReference type="PROSITE" id="PS51336"/>
    </source>
</evidence>
<evidence type="ECO:0000256" key="9">
    <source>
        <dbReference type="ARBA" id="ARBA00023212"/>
    </source>
</evidence>
<dbReference type="GO" id="GO:0008758">
    <property type="term" value="F:UDP-2,3-diacylglucosamine hydrolase activity"/>
    <property type="evidence" value="ECO:0007669"/>
    <property type="project" value="TreeGrafter"/>
</dbReference>
<dbReference type="Proteomes" id="UP000196531">
    <property type="component" value="Unassembled WGS sequence"/>
</dbReference>
<evidence type="ECO:0000256" key="3">
    <source>
        <dbReference type="ARBA" id="ARBA00022475"/>
    </source>
</evidence>
<evidence type="ECO:0000256" key="4">
    <source>
        <dbReference type="ARBA" id="ARBA00022490"/>
    </source>
</evidence>
<keyword evidence="11" id="KW-1133">Transmembrane helix</keyword>
<dbReference type="Pfam" id="PF00149">
    <property type="entry name" value="Metallophos"/>
    <property type="match status" value="1"/>
</dbReference>
<reference evidence="14" key="1">
    <citation type="journal article" date="2017" name="Proc. Natl. Acad. Sci. U.S.A.">
        <title>Simulation of Deepwater Horizon oil plume reveals substrate specialization within a complex community of hydrocarbon-degraders.</title>
        <authorList>
            <person name="Hu P."/>
            <person name="Dubinsky E.A."/>
            <person name="Probst A.J."/>
            <person name="Wang J."/>
            <person name="Sieber C.M.K."/>
            <person name="Tom L.M."/>
            <person name="Gardinali P."/>
            <person name="Banfield J.F."/>
            <person name="Atlas R.M."/>
            <person name="Andersen G.L."/>
        </authorList>
    </citation>
    <scope>NUCLEOTIDE SEQUENCE [LARGE SCALE GENOMIC DNA]</scope>
</reference>
<comment type="subcellular location">
    <subcellularLocation>
        <location evidence="1">Cell projection</location>
        <location evidence="1">Cilium</location>
    </subcellularLocation>
    <subcellularLocation>
        <location evidence="2">Cytoplasm</location>
        <location evidence="2">Cytoskeleton</location>
    </subcellularLocation>
</comment>
<evidence type="ECO:0000256" key="6">
    <source>
        <dbReference type="ARBA" id="ARBA00022723"/>
    </source>
</evidence>
<protein>
    <recommendedName>
        <fullName evidence="12">DM10 domain-containing protein</fullName>
    </recommendedName>
</protein>
<dbReference type="InterPro" id="IPR006602">
    <property type="entry name" value="DM10_dom"/>
</dbReference>
<gene>
    <name evidence="13" type="ORF">A9Q84_02680</name>
</gene>
<evidence type="ECO:0000256" key="8">
    <source>
        <dbReference type="ARBA" id="ARBA00023211"/>
    </source>
</evidence>
<evidence type="ECO:0000313" key="13">
    <source>
        <dbReference type="EMBL" id="OUR99954.1"/>
    </source>
</evidence>
<evidence type="ECO:0000256" key="7">
    <source>
        <dbReference type="ARBA" id="ARBA00023136"/>
    </source>
</evidence>
<dbReference type="SUPFAM" id="SSF56300">
    <property type="entry name" value="Metallo-dependent phosphatases"/>
    <property type="match status" value="1"/>
</dbReference>